<dbReference type="HOGENOM" id="CLU_1103444_0_0_1"/>
<feature type="region of interest" description="Disordered" evidence="1">
    <location>
        <begin position="49"/>
        <end position="203"/>
    </location>
</feature>
<evidence type="ECO:0000313" key="3">
    <source>
        <dbReference type="Proteomes" id="UP000008383"/>
    </source>
</evidence>
<dbReference type="AlphaFoldDB" id="D4DKS6"/>
<name>D4DKS6_TRIVH</name>
<organism evidence="2 3">
    <name type="scientific">Trichophyton verrucosum (strain HKI 0517)</name>
    <dbReference type="NCBI Taxonomy" id="663202"/>
    <lineage>
        <taxon>Eukaryota</taxon>
        <taxon>Fungi</taxon>
        <taxon>Dikarya</taxon>
        <taxon>Ascomycota</taxon>
        <taxon>Pezizomycotina</taxon>
        <taxon>Eurotiomycetes</taxon>
        <taxon>Eurotiomycetidae</taxon>
        <taxon>Onygenales</taxon>
        <taxon>Arthrodermataceae</taxon>
        <taxon>Trichophyton</taxon>
    </lineage>
</organism>
<dbReference type="GeneID" id="9579566"/>
<feature type="compositionally biased region" description="Basic and acidic residues" evidence="1">
    <location>
        <begin position="158"/>
        <end position="167"/>
    </location>
</feature>
<dbReference type="RefSeq" id="XP_003018197.1">
    <property type="nucleotide sequence ID" value="XM_003018151.1"/>
</dbReference>
<gene>
    <name evidence="2" type="ORF">TRV_07800</name>
</gene>
<comment type="caution">
    <text evidence="2">The sequence shown here is derived from an EMBL/GenBank/DDBJ whole genome shotgun (WGS) entry which is preliminary data.</text>
</comment>
<feature type="compositionally biased region" description="Acidic residues" evidence="1">
    <location>
        <begin position="179"/>
        <end position="203"/>
    </location>
</feature>
<reference evidence="3" key="1">
    <citation type="journal article" date="2011" name="Genome Biol.">
        <title>Comparative and functional genomics provide insights into the pathogenicity of dermatophytic fungi.</title>
        <authorList>
            <person name="Burmester A."/>
            <person name="Shelest E."/>
            <person name="Gloeckner G."/>
            <person name="Heddergott C."/>
            <person name="Schindler S."/>
            <person name="Staib P."/>
            <person name="Heidel A."/>
            <person name="Felder M."/>
            <person name="Petzold A."/>
            <person name="Szafranski K."/>
            <person name="Feuermann M."/>
            <person name="Pedruzzi I."/>
            <person name="Priebe S."/>
            <person name="Groth M."/>
            <person name="Winkler R."/>
            <person name="Li W."/>
            <person name="Kniemeyer O."/>
            <person name="Schroeckh V."/>
            <person name="Hertweck C."/>
            <person name="Hube B."/>
            <person name="White T.C."/>
            <person name="Platzer M."/>
            <person name="Guthke R."/>
            <person name="Heitman J."/>
            <person name="Woestemeyer J."/>
            <person name="Zipfel P.F."/>
            <person name="Monod M."/>
            <person name="Brakhage A.A."/>
        </authorList>
    </citation>
    <scope>NUCLEOTIDE SEQUENCE [LARGE SCALE GENOMIC DNA]</scope>
    <source>
        <strain evidence="3">HKI 0517</strain>
    </source>
</reference>
<proteinExistence type="predicted"/>
<accession>D4DKS6</accession>
<dbReference type="EMBL" id="ACYE01000480">
    <property type="protein sequence ID" value="EFE37552.1"/>
    <property type="molecule type" value="Genomic_DNA"/>
</dbReference>
<keyword evidence="3" id="KW-1185">Reference proteome</keyword>
<evidence type="ECO:0000256" key="1">
    <source>
        <dbReference type="SAM" id="MobiDB-lite"/>
    </source>
</evidence>
<dbReference type="Proteomes" id="UP000008383">
    <property type="component" value="Unassembled WGS sequence"/>
</dbReference>
<feature type="compositionally biased region" description="Acidic residues" evidence="1">
    <location>
        <begin position="50"/>
        <end position="60"/>
    </location>
</feature>
<protein>
    <submittedName>
        <fullName evidence="2">Uncharacterized protein</fullName>
    </submittedName>
</protein>
<sequence length="252" mass="28985">MLWRKRSESRLWRAIARISLLGRPRTACEFRHFVLTPVTSQDIDIYEAAGGEDEDEDEDEEKKKKKKKRAEEGRGGGLSRLDGGRRLGGRRAKAEADVEPLFFLPAASPSFLSRKEEEEEEKRRRRGGGEEEESAGRVQEVSAYQALFSEKEGEEEKEEHRRAETGHRQRGRRQKAVEAEEDEEEEEEEEEEGDGDGDGEGEETYFLGVTEAQTVTVYSRDLVARHTREDICVSSVIIHINYWYIEDIKYLG</sequence>
<evidence type="ECO:0000313" key="2">
    <source>
        <dbReference type="EMBL" id="EFE37552.1"/>
    </source>
</evidence>
<dbReference type="KEGG" id="tve:TRV_07800"/>